<reference evidence="1" key="1">
    <citation type="journal article" date="2023" name="Insect Mol. Biol.">
        <title>Genome sequencing provides insights into the evolution of gene families encoding plant cell wall-degrading enzymes in longhorned beetles.</title>
        <authorList>
            <person name="Shin N.R."/>
            <person name="Okamura Y."/>
            <person name="Kirsch R."/>
            <person name="Pauchet Y."/>
        </authorList>
    </citation>
    <scope>NUCLEOTIDE SEQUENCE</scope>
    <source>
        <strain evidence="1">MMC_N1</strain>
    </source>
</reference>
<evidence type="ECO:0000313" key="2">
    <source>
        <dbReference type="Proteomes" id="UP001162164"/>
    </source>
</evidence>
<evidence type="ECO:0000313" key="1">
    <source>
        <dbReference type="EMBL" id="KAJ8986053.1"/>
    </source>
</evidence>
<proteinExistence type="predicted"/>
<comment type="caution">
    <text evidence="1">The sequence shown here is derived from an EMBL/GenBank/DDBJ whole genome shotgun (WGS) entry which is preliminary data.</text>
</comment>
<keyword evidence="2" id="KW-1185">Reference proteome</keyword>
<protein>
    <submittedName>
        <fullName evidence="1">Uncharacterized protein</fullName>
    </submittedName>
</protein>
<accession>A0ABQ9K6H9</accession>
<organism evidence="1 2">
    <name type="scientific">Molorchus minor</name>
    <dbReference type="NCBI Taxonomy" id="1323400"/>
    <lineage>
        <taxon>Eukaryota</taxon>
        <taxon>Metazoa</taxon>
        <taxon>Ecdysozoa</taxon>
        <taxon>Arthropoda</taxon>
        <taxon>Hexapoda</taxon>
        <taxon>Insecta</taxon>
        <taxon>Pterygota</taxon>
        <taxon>Neoptera</taxon>
        <taxon>Endopterygota</taxon>
        <taxon>Coleoptera</taxon>
        <taxon>Polyphaga</taxon>
        <taxon>Cucujiformia</taxon>
        <taxon>Chrysomeloidea</taxon>
        <taxon>Cerambycidae</taxon>
        <taxon>Lamiinae</taxon>
        <taxon>Monochamini</taxon>
        <taxon>Molorchus</taxon>
    </lineage>
</organism>
<gene>
    <name evidence="1" type="ORF">NQ317_013939</name>
</gene>
<dbReference type="EMBL" id="JAPWTJ010000004">
    <property type="protein sequence ID" value="KAJ8986053.1"/>
    <property type="molecule type" value="Genomic_DNA"/>
</dbReference>
<sequence length="111" mass="12869">MFKTNNKDHKNKTSNYLTIGTYLPKCLRVKVVILDNCITKKKQRNTLVIIYLKNKSNGSNLPWQIYRIQRSYIKISGCQFLTVLPMREAKRGEYRSRINNTGTILTSLGLS</sequence>
<dbReference type="Proteomes" id="UP001162164">
    <property type="component" value="Unassembled WGS sequence"/>
</dbReference>
<name>A0ABQ9K6H9_9CUCU</name>